<reference evidence="1 2" key="1">
    <citation type="submission" date="2016-10" db="EMBL/GenBank/DDBJ databases">
        <authorList>
            <person name="Varghese N."/>
            <person name="Submissions S."/>
        </authorList>
    </citation>
    <scope>NUCLEOTIDE SEQUENCE [LARGE SCALE GENOMIC DNA]</scope>
    <source>
        <strain evidence="1 2">DSM 17997</strain>
    </source>
</reference>
<name>A0A1H3P4U3_9BACT</name>
<evidence type="ECO:0008006" key="3">
    <source>
        <dbReference type="Google" id="ProtNLM"/>
    </source>
</evidence>
<gene>
    <name evidence="1" type="ORF">SAMN05444412_10434</name>
</gene>
<dbReference type="PROSITE" id="PS51257">
    <property type="entry name" value="PROKAR_LIPOPROTEIN"/>
    <property type="match status" value="1"/>
</dbReference>
<sequence length="386" mass="44551">MKFKCLVFLLLFSLYSCNLKTSKIEVVESLIVISLEKLDSIRIDYIGNPTVHDVDPKSGTVLFMEHKEFSEEIFIADFEGDIRSSFSKFGEMPDTYGGLMSTIKINGTNSFLVYGYRGFLTYDFDGNLLSLIKYDDFKVPSESRIAMGFGMEKISDFYLYVNQESRPSETAQYEGHKLLSLFDTEVGKRTPIIGFPENSIFLNGNYFFSASWFPVFTHYDDYIYVAFGSEPKIYVYEANEPFKVKHSISLKLPNYYFGKGSDDPNDFKYIGMVFTSGRIENIKRLGEYFILGYFPGYDALDTEKSFENKSPEEAIHFREKMLKKYPSRLAILDSLGNVLNDFVPDGLEPSSMLLRNGELWMMEIPNEEVEEDYFRLFRVGIKEESI</sequence>
<evidence type="ECO:0000313" key="1">
    <source>
        <dbReference type="EMBL" id="SDY95409.1"/>
    </source>
</evidence>
<dbReference type="EMBL" id="FNQC01000004">
    <property type="protein sequence ID" value="SDY95409.1"/>
    <property type="molecule type" value="Genomic_DNA"/>
</dbReference>
<comment type="caution">
    <text evidence="1">The sequence shown here is derived from an EMBL/GenBank/DDBJ whole genome shotgun (WGS) entry which is preliminary data.</text>
</comment>
<dbReference type="Proteomes" id="UP000199663">
    <property type="component" value="Unassembled WGS sequence"/>
</dbReference>
<keyword evidence="2" id="KW-1185">Reference proteome</keyword>
<dbReference type="RefSeq" id="WP_139189683.1">
    <property type="nucleotide sequence ID" value="NZ_FNQC01000004.1"/>
</dbReference>
<protein>
    <recommendedName>
        <fullName evidence="3">DUF4221 domain-containing protein</fullName>
    </recommendedName>
</protein>
<organism evidence="1 2">
    <name type="scientific">Rhodonellum ikkaensis</name>
    <dbReference type="NCBI Taxonomy" id="336829"/>
    <lineage>
        <taxon>Bacteria</taxon>
        <taxon>Pseudomonadati</taxon>
        <taxon>Bacteroidota</taxon>
        <taxon>Cytophagia</taxon>
        <taxon>Cytophagales</taxon>
        <taxon>Cytophagaceae</taxon>
        <taxon>Rhodonellum</taxon>
    </lineage>
</organism>
<accession>A0A1H3P4U3</accession>
<evidence type="ECO:0000313" key="2">
    <source>
        <dbReference type="Proteomes" id="UP000199663"/>
    </source>
</evidence>
<proteinExistence type="predicted"/>